<keyword evidence="1" id="KW-0175">Coiled coil</keyword>
<sequence length="77" mass="9068">MVYTETQIKEIVERLDQYEKIVKKMQLEIAKRDKRKLRTYVSRKTQKREECIIHLSFAGLSKALSLPSDNESKVLPS</sequence>
<dbReference type="EMBL" id="PHAO01000001">
    <property type="protein sequence ID" value="PKN02988.1"/>
    <property type="molecule type" value="Genomic_DNA"/>
</dbReference>
<feature type="coiled-coil region" evidence="1">
    <location>
        <begin position="8"/>
        <end position="35"/>
    </location>
</feature>
<protein>
    <submittedName>
        <fullName evidence="2">Uncharacterized protein</fullName>
    </submittedName>
</protein>
<organism evidence="2 3">
    <name type="scientific">Candidatus Dojkabacteria bacterium HGW-Dojkabacteria-1</name>
    <dbReference type="NCBI Taxonomy" id="2013761"/>
    <lineage>
        <taxon>Bacteria</taxon>
        <taxon>Candidatus Dojkabacteria</taxon>
    </lineage>
</organism>
<name>A0A2N2F489_9BACT</name>
<proteinExistence type="predicted"/>
<accession>A0A2N2F489</accession>
<dbReference type="AlphaFoldDB" id="A0A2N2F489"/>
<reference evidence="2 3" key="1">
    <citation type="journal article" date="2017" name="ISME J.">
        <title>Potential for microbial H2 and metal transformations associated with novel bacteria and archaea in deep terrestrial subsurface sediments.</title>
        <authorList>
            <person name="Hernsdorf A.W."/>
            <person name="Amano Y."/>
            <person name="Miyakawa K."/>
            <person name="Ise K."/>
            <person name="Suzuki Y."/>
            <person name="Anantharaman K."/>
            <person name="Probst A."/>
            <person name="Burstein D."/>
            <person name="Thomas B.C."/>
            <person name="Banfield J.F."/>
        </authorList>
    </citation>
    <scope>NUCLEOTIDE SEQUENCE [LARGE SCALE GENOMIC DNA]</scope>
    <source>
        <strain evidence="2">HGW-Dojkabacteria-1</strain>
    </source>
</reference>
<evidence type="ECO:0000256" key="1">
    <source>
        <dbReference type="SAM" id="Coils"/>
    </source>
</evidence>
<comment type="caution">
    <text evidence="2">The sequence shown here is derived from an EMBL/GenBank/DDBJ whole genome shotgun (WGS) entry which is preliminary data.</text>
</comment>
<gene>
    <name evidence="2" type="ORF">CVU76_03105</name>
</gene>
<evidence type="ECO:0000313" key="2">
    <source>
        <dbReference type="EMBL" id="PKN02988.1"/>
    </source>
</evidence>
<dbReference type="Proteomes" id="UP000233417">
    <property type="component" value="Unassembled WGS sequence"/>
</dbReference>
<evidence type="ECO:0000313" key="3">
    <source>
        <dbReference type="Proteomes" id="UP000233417"/>
    </source>
</evidence>